<organism evidence="1 2">
    <name type="scientific">Vitis vinifera</name>
    <name type="common">Grape</name>
    <dbReference type="NCBI Taxonomy" id="29760"/>
    <lineage>
        <taxon>Eukaryota</taxon>
        <taxon>Viridiplantae</taxon>
        <taxon>Streptophyta</taxon>
        <taxon>Embryophyta</taxon>
        <taxon>Tracheophyta</taxon>
        <taxon>Spermatophyta</taxon>
        <taxon>Magnoliopsida</taxon>
        <taxon>eudicotyledons</taxon>
        <taxon>Gunneridae</taxon>
        <taxon>Pentapetalae</taxon>
        <taxon>rosids</taxon>
        <taxon>Vitales</taxon>
        <taxon>Vitaceae</taxon>
        <taxon>Viteae</taxon>
        <taxon>Vitis</taxon>
    </lineage>
</organism>
<evidence type="ECO:0000313" key="2">
    <source>
        <dbReference type="Proteomes" id="UP000288805"/>
    </source>
</evidence>
<dbReference type="PANTHER" id="PTHR24423:SF622">
    <property type="entry name" value="ETHYLENE RECEPTOR"/>
    <property type="match status" value="1"/>
</dbReference>
<reference evidence="1 2" key="1">
    <citation type="journal article" date="2018" name="PLoS Genet.">
        <title>Population sequencing reveals clonal diversity and ancestral inbreeding in the grapevine cultivar Chardonnay.</title>
        <authorList>
            <person name="Roach M.J."/>
            <person name="Johnson D.L."/>
            <person name="Bohlmann J."/>
            <person name="van Vuuren H.J."/>
            <person name="Jones S.J."/>
            <person name="Pretorius I.S."/>
            <person name="Schmidt S.A."/>
            <person name="Borneman A.R."/>
        </authorList>
    </citation>
    <scope>NUCLEOTIDE SEQUENCE [LARGE SCALE GENOMIC DNA]</scope>
    <source>
        <strain evidence="2">cv. Chardonnay</strain>
        <tissue evidence="1">Leaf</tissue>
    </source>
</reference>
<dbReference type="AlphaFoldDB" id="A0A438F9J5"/>
<protein>
    <submittedName>
        <fullName evidence="1">Uncharacterized protein</fullName>
    </submittedName>
</protein>
<sequence length="116" mass="12714">MLLRFLGHVDCDQAVYCSGVARDLACSAQAYSQDVERDGEGGLVAEEDERARCEGGVMRRNEETCQCMRMLTREIRKSLDRHTILYTTIVELARACSWIIAPSGGGRLGLGGDADS</sequence>
<gene>
    <name evidence="1" type="ORF">CK203_075058</name>
</gene>
<dbReference type="EMBL" id="QGNW01001073">
    <property type="protein sequence ID" value="RVW56627.1"/>
    <property type="molecule type" value="Genomic_DNA"/>
</dbReference>
<dbReference type="Proteomes" id="UP000288805">
    <property type="component" value="Unassembled WGS sequence"/>
</dbReference>
<dbReference type="GO" id="GO:0046872">
    <property type="term" value="F:metal ion binding"/>
    <property type="evidence" value="ECO:0007669"/>
    <property type="project" value="UniProtKB-KW"/>
</dbReference>
<accession>A0A438F9J5</accession>
<dbReference type="PANTHER" id="PTHR24423">
    <property type="entry name" value="TWO-COMPONENT SENSOR HISTIDINE KINASE"/>
    <property type="match status" value="1"/>
</dbReference>
<evidence type="ECO:0000313" key="1">
    <source>
        <dbReference type="EMBL" id="RVW56627.1"/>
    </source>
</evidence>
<dbReference type="GO" id="GO:0005524">
    <property type="term" value="F:ATP binding"/>
    <property type="evidence" value="ECO:0007669"/>
    <property type="project" value="UniProtKB-KW"/>
</dbReference>
<dbReference type="GO" id="GO:0005576">
    <property type="term" value="C:extracellular region"/>
    <property type="evidence" value="ECO:0007669"/>
    <property type="project" value="UniProtKB-SubCell"/>
</dbReference>
<dbReference type="GO" id="GO:0016301">
    <property type="term" value="F:kinase activity"/>
    <property type="evidence" value="ECO:0007669"/>
    <property type="project" value="UniProtKB-KW"/>
</dbReference>
<name>A0A438F9J5_VITVI</name>
<proteinExistence type="predicted"/>
<comment type="caution">
    <text evidence="1">The sequence shown here is derived from an EMBL/GenBank/DDBJ whole genome shotgun (WGS) entry which is preliminary data.</text>
</comment>